<feature type="transmembrane region" description="Helical" evidence="2">
    <location>
        <begin position="32"/>
        <end position="53"/>
    </location>
</feature>
<name>A0AAN8FWA2_TRICO</name>
<accession>A0AAN8FWA2</accession>
<evidence type="ECO:0000256" key="1">
    <source>
        <dbReference type="SAM" id="MobiDB-lite"/>
    </source>
</evidence>
<sequence>MIDAPSYFSMTCMTMDISSVCVVDLPDGLLCIVLVSTTLLLVSIVALITSWLLRRSLFRDSIQESKGRDMRDSRPIADIDESPPSLPDR</sequence>
<keyword evidence="2" id="KW-0472">Membrane</keyword>
<keyword evidence="4" id="KW-1185">Reference proteome</keyword>
<evidence type="ECO:0000313" key="3">
    <source>
        <dbReference type="EMBL" id="KAK5971543.1"/>
    </source>
</evidence>
<organism evidence="3 4">
    <name type="scientific">Trichostrongylus colubriformis</name>
    <name type="common">Black scour worm</name>
    <dbReference type="NCBI Taxonomy" id="6319"/>
    <lineage>
        <taxon>Eukaryota</taxon>
        <taxon>Metazoa</taxon>
        <taxon>Ecdysozoa</taxon>
        <taxon>Nematoda</taxon>
        <taxon>Chromadorea</taxon>
        <taxon>Rhabditida</taxon>
        <taxon>Rhabditina</taxon>
        <taxon>Rhabditomorpha</taxon>
        <taxon>Strongyloidea</taxon>
        <taxon>Trichostrongylidae</taxon>
        <taxon>Trichostrongylus</taxon>
    </lineage>
</organism>
<comment type="caution">
    <text evidence="3">The sequence shown here is derived from an EMBL/GenBank/DDBJ whole genome shotgun (WGS) entry which is preliminary data.</text>
</comment>
<keyword evidence="2" id="KW-0812">Transmembrane</keyword>
<feature type="region of interest" description="Disordered" evidence="1">
    <location>
        <begin position="63"/>
        <end position="89"/>
    </location>
</feature>
<dbReference type="AlphaFoldDB" id="A0AAN8FWA2"/>
<dbReference type="EMBL" id="WIXE01017660">
    <property type="protein sequence ID" value="KAK5971543.1"/>
    <property type="molecule type" value="Genomic_DNA"/>
</dbReference>
<protein>
    <submittedName>
        <fullName evidence="3">Uncharacterized protein</fullName>
    </submittedName>
</protein>
<keyword evidence="2" id="KW-1133">Transmembrane helix</keyword>
<evidence type="ECO:0000313" key="4">
    <source>
        <dbReference type="Proteomes" id="UP001331761"/>
    </source>
</evidence>
<proteinExistence type="predicted"/>
<dbReference type="Proteomes" id="UP001331761">
    <property type="component" value="Unassembled WGS sequence"/>
</dbReference>
<gene>
    <name evidence="3" type="ORF">GCK32_019365</name>
</gene>
<feature type="compositionally biased region" description="Basic and acidic residues" evidence="1">
    <location>
        <begin position="63"/>
        <end position="77"/>
    </location>
</feature>
<reference evidence="3 4" key="1">
    <citation type="submission" date="2019-10" db="EMBL/GenBank/DDBJ databases">
        <title>Assembly and Annotation for the nematode Trichostrongylus colubriformis.</title>
        <authorList>
            <person name="Martin J."/>
        </authorList>
    </citation>
    <scope>NUCLEOTIDE SEQUENCE [LARGE SCALE GENOMIC DNA]</scope>
    <source>
        <strain evidence="3">G859</strain>
        <tissue evidence="3">Whole worm</tissue>
    </source>
</reference>
<evidence type="ECO:0000256" key="2">
    <source>
        <dbReference type="SAM" id="Phobius"/>
    </source>
</evidence>